<gene>
    <name evidence="1" type="ORF">METZ01_LOCUS215814</name>
</gene>
<proteinExistence type="predicted"/>
<organism evidence="1">
    <name type="scientific">marine metagenome</name>
    <dbReference type="NCBI Taxonomy" id="408172"/>
    <lineage>
        <taxon>unclassified sequences</taxon>
        <taxon>metagenomes</taxon>
        <taxon>ecological metagenomes</taxon>
    </lineage>
</organism>
<name>A0A382FIZ5_9ZZZZ</name>
<dbReference type="AlphaFoldDB" id="A0A382FIZ5"/>
<dbReference type="EMBL" id="UINC01050235">
    <property type="protein sequence ID" value="SVB62960.1"/>
    <property type="molecule type" value="Genomic_DNA"/>
</dbReference>
<sequence length="49" mass="5465">MPKLKTCGNNDECDEWHEGLIPEWDGSMPQRKTDYKTLKQAAEAIGGGD</sequence>
<reference evidence="1" key="1">
    <citation type="submission" date="2018-05" db="EMBL/GenBank/DDBJ databases">
        <authorList>
            <person name="Lanie J.A."/>
            <person name="Ng W.-L."/>
            <person name="Kazmierczak K.M."/>
            <person name="Andrzejewski T.M."/>
            <person name="Davidsen T.M."/>
            <person name="Wayne K.J."/>
            <person name="Tettelin H."/>
            <person name="Glass J.I."/>
            <person name="Rusch D."/>
            <person name="Podicherti R."/>
            <person name="Tsui H.-C.T."/>
            <person name="Winkler M.E."/>
        </authorList>
    </citation>
    <scope>NUCLEOTIDE SEQUENCE</scope>
</reference>
<protein>
    <submittedName>
        <fullName evidence="1">Uncharacterized protein</fullName>
    </submittedName>
</protein>
<accession>A0A382FIZ5</accession>
<evidence type="ECO:0000313" key="1">
    <source>
        <dbReference type="EMBL" id="SVB62960.1"/>
    </source>
</evidence>